<accession>A0A545T8A8</accession>
<evidence type="ECO:0000313" key="2">
    <source>
        <dbReference type="EMBL" id="TQV73415.1"/>
    </source>
</evidence>
<comment type="caution">
    <text evidence="2">The sequence shown here is derived from an EMBL/GenBank/DDBJ whole genome shotgun (WGS) entry which is preliminary data.</text>
</comment>
<name>A0A545T8A8_9GAMM</name>
<sequence length="215" mass="22579">MTDDIGVENTTAAADPTRRRSAGRGFYEQWQRALERVHLGRQATLMRSVPAAVAEPSQAPATTPERGVDSAAPLPSVRTSFAAKLPATAAGERGGKVGGSEIARQKTFHSAVKAGLAEAGVGIGKTAEVGATQRPVLPAVPRPVPAVLVKVLFPAASAVTVTRAEQGLQVFLRDATLQRDDVLRLLNRLHGALAGVGERLLSVSLNGEPVWQRTD</sequence>
<reference evidence="2 3" key="1">
    <citation type="submission" date="2019-06" db="EMBL/GenBank/DDBJ databases">
        <title>Whole genome sequence for Cellvibrionaceae sp. R142.</title>
        <authorList>
            <person name="Wang G."/>
        </authorList>
    </citation>
    <scope>NUCLEOTIDE SEQUENCE [LARGE SCALE GENOMIC DNA]</scope>
    <source>
        <strain evidence="2 3">R142</strain>
    </source>
</reference>
<protein>
    <submittedName>
        <fullName evidence="2">Uncharacterized protein</fullName>
    </submittedName>
</protein>
<feature type="region of interest" description="Disordered" evidence="1">
    <location>
        <begin position="50"/>
        <end position="71"/>
    </location>
</feature>
<gene>
    <name evidence="2" type="ORF">FKG94_17070</name>
</gene>
<keyword evidence="3" id="KW-1185">Reference proteome</keyword>
<dbReference type="EMBL" id="VHSG01000018">
    <property type="protein sequence ID" value="TQV73415.1"/>
    <property type="molecule type" value="Genomic_DNA"/>
</dbReference>
<dbReference type="Proteomes" id="UP000319732">
    <property type="component" value="Unassembled WGS sequence"/>
</dbReference>
<feature type="region of interest" description="Disordered" evidence="1">
    <location>
        <begin position="1"/>
        <end position="21"/>
    </location>
</feature>
<dbReference type="RefSeq" id="WP_142905543.1">
    <property type="nucleotide sequence ID" value="NZ_ML660097.1"/>
</dbReference>
<evidence type="ECO:0000256" key="1">
    <source>
        <dbReference type="SAM" id="MobiDB-lite"/>
    </source>
</evidence>
<dbReference type="AlphaFoldDB" id="A0A545T8A8"/>
<organism evidence="2 3">
    <name type="scientific">Exilibacterium tricleocarpae</name>
    <dbReference type="NCBI Taxonomy" id="2591008"/>
    <lineage>
        <taxon>Bacteria</taxon>
        <taxon>Pseudomonadati</taxon>
        <taxon>Pseudomonadota</taxon>
        <taxon>Gammaproteobacteria</taxon>
        <taxon>Cellvibrionales</taxon>
        <taxon>Cellvibrionaceae</taxon>
        <taxon>Exilibacterium</taxon>
    </lineage>
</organism>
<evidence type="ECO:0000313" key="3">
    <source>
        <dbReference type="Proteomes" id="UP000319732"/>
    </source>
</evidence>
<proteinExistence type="predicted"/>